<evidence type="ECO:0000313" key="1">
    <source>
        <dbReference type="EMBL" id="KAH7842847.1"/>
    </source>
</evidence>
<protein>
    <submittedName>
        <fullName evidence="1">Uncharacterized protein</fullName>
    </submittedName>
</protein>
<name>A0ACB7XPW6_9ERIC</name>
<organism evidence="1 2">
    <name type="scientific">Vaccinium darrowii</name>
    <dbReference type="NCBI Taxonomy" id="229202"/>
    <lineage>
        <taxon>Eukaryota</taxon>
        <taxon>Viridiplantae</taxon>
        <taxon>Streptophyta</taxon>
        <taxon>Embryophyta</taxon>
        <taxon>Tracheophyta</taxon>
        <taxon>Spermatophyta</taxon>
        <taxon>Magnoliopsida</taxon>
        <taxon>eudicotyledons</taxon>
        <taxon>Gunneridae</taxon>
        <taxon>Pentapetalae</taxon>
        <taxon>asterids</taxon>
        <taxon>Ericales</taxon>
        <taxon>Ericaceae</taxon>
        <taxon>Vaccinioideae</taxon>
        <taxon>Vaccinieae</taxon>
        <taxon>Vaccinium</taxon>
    </lineage>
</organism>
<dbReference type="Proteomes" id="UP000828048">
    <property type="component" value="Chromosome 1"/>
</dbReference>
<comment type="caution">
    <text evidence="1">The sequence shown here is derived from an EMBL/GenBank/DDBJ whole genome shotgun (WGS) entry which is preliminary data.</text>
</comment>
<sequence>MLNFDRWVVAISSLLLIPERVWSLSLRRTRSVSLWFPSVEMWHNQRIKPLRCIWISCYGVPLSAWHSETFHNIGKLMGEVIKLDEITAKSIAFEGRMFIVTDQLHCINEMVDLNVKGEVYPIKIVEDPFAETSCENRIVTSIKVN</sequence>
<dbReference type="EMBL" id="CM037151">
    <property type="protein sequence ID" value="KAH7842847.1"/>
    <property type="molecule type" value="Genomic_DNA"/>
</dbReference>
<reference evidence="1 2" key="1">
    <citation type="journal article" date="2021" name="Hortic Res">
        <title>High-quality reference genome and annotation aids understanding of berry development for evergreen blueberry (Vaccinium darrowii).</title>
        <authorList>
            <person name="Yu J."/>
            <person name="Hulse-Kemp A.M."/>
            <person name="Babiker E."/>
            <person name="Staton M."/>
        </authorList>
    </citation>
    <scope>NUCLEOTIDE SEQUENCE [LARGE SCALE GENOMIC DNA]</scope>
    <source>
        <strain evidence="2">cv. NJ 8807/NJ 8810</strain>
        <tissue evidence="1">Young leaf</tissue>
    </source>
</reference>
<keyword evidence="2" id="KW-1185">Reference proteome</keyword>
<proteinExistence type="predicted"/>
<gene>
    <name evidence="1" type="ORF">Vadar_009749</name>
</gene>
<accession>A0ACB7XPW6</accession>
<evidence type="ECO:0000313" key="2">
    <source>
        <dbReference type="Proteomes" id="UP000828048"/>
    </source>
</evidence>